<dbReference type="Pfam" id="PF00534">
    <property type="entry name" value="Glycos_transf_1"/>
    <property type="match status" value="1"/>
</dbReference>
<gene>
    <name evidence="5" type="ORF">ACFOND_03010</name>
</gene>
<keyword evidence="6" id="KW-1185">Reference proteome</keyword>
<keyword evidence="3 5" id="KW-0808">Transferase</keyword>
<evidence type="ECO:0000256" key="3">
    <source>
        <dbReference type="ARBA" id="ARBA00022679"/>
    </source>
</evidence>
<dbReference type="CDD" id="cd03801">
    <property type="entry name" value="GT4_PimA-like"/>
    <property type="match status" value="1"/>
</dbReference>
<name>A0ABV7WN20_9GAMM</name>
<organism evidence="5 6">
    <name type="scientific">Reinekea marina</name>
    <dbReference type="NCBI Taxonomy" id="1310421"/>
    <lineage>
        <taxon>Bacteria</taxon>
        <taxon>Pseudomonadati</taxon>
        <taxon>Pseudomonadota</taxon>
        <taxon>Gammaproteobacteria</taxon>
        <taxon>Oceanospirillales</taxon>
        <taxon>Saccharospirillaceae</taxon>
        <taxon>Reinekea</taxon>
    </lineage>
</organism>
<protein>
    <submittedName>
        <fullName evidence="5">Glycosyltransferase family 4 protein</fullName>
        <ecNumber evidence="5">2.4.-.-</ecNumber>
    </submittedName>
</protein>
<dbReference type="SUPFAM" id="SSF53756">
    <property type="entry name" value="UDP-Glycosyltransferase/glycogen phosphorylase"/>
    <property type="match status" value="1"/>
</dbReference>
<evidence type="ECO:0000259" key="4">
    <source>
        <dbReference type="Pfam" id="PF00534"/>
    </source>
</evidence>
<sequence length="344" mass="38321">MPENTLIISDLHHRISGVSASIRSLLPSLVKLGNVTFVANKPHGDITAISLFQLLVKLSRLPRCDNPIWHVRRNHEMFWGVLARRFLNRRLKLVFTSAAIRKHSLWPRYLISKMDAVIATSSKAASFVPNVKAIVPHGVDLDVFLHQNNKSQSWSAFDFSIGIVGRVRPEKGTDIFSHAICELLPKYPNVCAVIVGKTTSKYMSLLNSMKESWHAAGISKQVFILNEVALEDMPAIYQSLDVVCCPAIYEGFGLVPIEAMVSGTAIVASKTGAYPDMIQEGENGLLVDCGDKVQFTNALEELIKDRNKVEQFKLRGKSTVSKHFSLQSEVDGIMSVYQKLWSNQ</sequence>
<proteinExistence type="inferred from homology"/>
<dbReference type="InterPro" id="IPR001296">
    <property type="entry name" value="Glyco_trans_1"/>
</dbReference>
<dbReference type="Gene3D" id="3.40.50.2000">
    <property type="entry name" value="Glycogen Phosphorylase B"/>
    <property type="match status" value="2"/>
</dbReference>
<comment type="similarity">
    <text evidence="1">Belongs to the glycosyltransferase group 1 family. Glycosyltransferase 4 subfamily.</text>
</comment>
<dbReference type="GO" id="GO:0016757">
    <property type="term" value="F:glycosyltransferase activity"/>
    <property type="evidence" value="ECO:0007669"/>
    <property type="project" value="UniProtKB-KW"/>
</dbReference>
<dbReference type="PANTHER" id="PTHR12526">
    <property type="entry name" value="GLYCOSYLTRANSFERASE"/>
    <property type="match status" value="1"/>
</dbReference>
<dbReference type="RefSeq" id="WP_377362165.1">
    <property type="nucleotide sequence ID" value="NZ_JBHRYN010000006.1"/>
</dbReference>
<evidence type="ECO:0000256" key="1">
    <source>
        <dbReference type="ARBA" id="ARBA00009481"/>
    </source>
</evidence>
<keyword evidence="2 5" id="KW-0328">Glycosyltransferase</keyword>
<evidence type="ECO:0000256" key="2">
    <source>
        <dbReference type="ARBA" id="ARBA00022676"/>
    </source>
</evidence>
<comment type="caution">
    <text evidence="5">The sequence shown here is derived from an EMBL/GenBank/DDBJ whole genome shotgun (WGS) entry which is preliminary data.</text>
</comment>
<reference evidence="6" key="1">
    <citation type="journal article" date="2019" name="Int. J. Syst. Evol. Microbiol.">
        <title>The Global Catalogue of Microorganisms (GCM) 10K type strain sequencing project: providing services to taxonomists for standard genome sequencing and annotation.</title>
        <authorList>
            <consortium name="The Broad Institute Genomics Platform"/>
            <consortium name="The Broad Institute Genome Sequencing Center for Infectious Disease"/>
            <person name="Wu L."/>
            <person name="Ma J."/>
        </authorList>
    </citation>
    <scope>NUCLEOTIDE SEQUENCE [LARGE SCALE GENOMIC DNA]</scope>
    <source>
        <strain evidence="6">CECT 8288</strain>
    </source>
</reference>
<feature type="domain" description="Glycosyl transferase family 1" evidence="4">
    <location>
        <begin position="161"/>
        <end position="317"/>
    </location>
</feature>
<dbReference type="PANTHER" id="PTHR12526:SF640">
    <property type="entry name" value="COLANIC ACID BIOSYNTHESIS GLYCOSYLTRANSFERASE WCAL-RELATED"/>
    <property type="match status" value="1"/>
</dbReference>
<evidence type="ECO:0000313" key="6">
    <source>
        <dbReference type="Proteomes" id="UP001595710"/>
    </source>
</evidence>
<accession>A0ABV7WN20</accession>
<dbReference type="EC" id="2.4.-.-" evidence="5"/>
<evidence type="ECO:0000313" key="5">
    <source>
        <dbReference type="EMBL" id="MFC3700596.1"/>
    </source>
</evidence>
<dbReference type="Proteomes" id="UP001595710">
    <property type="component" value="Unassembled WGS sequence"/>
</dbReference>
<dbReference type="EMBL" id="JBHRYN010000006">
    <property type="protein sequence ID" value="MFC3700596.1"/>
    <property type="molecule type" value="Genomic_DNA"/>
</dbReference>